<feature type="non-terminal residue" evidence="1">
    <location>
        <position position="191"/>
    </location>
</feature>
<dbReference type="AlphaFoldDB" id="A0A7T8GS03"/>
<evidence type="ECO:0000313" key="1">
    <source>
        <dbReference type="EMBL" id="QQP36525.1"/>
    </source>
</evidence>
<keyword evidence="2" id="KW-1185">Reference proteome</keyword>
<name>A0A7T8GS03_CALRO</name>
<organism evidence="1 2">
    <name type="scientific">Caligus rogercresseyi</name>
    <name type="common">Sea louse</name>
    <dbReference type="NCBI Taxonomy" id="217165"/>
    <lineage>
        <taxon>Eukaryota</taxon>
        <taxon>Metazoa</taxon>
        <taxon>Ecdysozoa</taxon>
        <taxon>Arthropoda</taxon>
        <taxon>Crustacea</taxon>
        <taxon>Multicrustacea</taxon>
        <taxon>Hexanauplia</taxon>
        <taxon>Copepoda</taxon>
        <taxon>Siphonostomatoida</taxon>
        <taxon>Caligidae</taxon>
        <taxon>Caligus</taxon>
    </lineage>
</organism>
<evidence type="ECO:0000313" key="2">
    <source>
        <dbReference type="Proteomes" id="UP000595437"/>
    </source>
</evidence>
<gene>
    <name evidence="1" type="ORF">FKW44_021656</name>
</gene>
<proteinExistence type="predicted"/>
<dbReference type="Proteomes" id="UP000595437">
    <property type="component" value="Chromosome 16"/>
</dbReference>
<sequence length="191" mass="22362">MAVEFGFHQHEIAGANPRFGMGQSCIYTRFPIDVRSRLSDLKKVLKIKALNKDGIYEEATCKLKGIDKISLDRKKKLTITLVNTFKRVKEAQLVEWLGQFGEIIKHYPKSNPLDKKAEEKYPNYREVWRDSDYMVEINADPSSIPQIVPFQGYLIKLKFQGVKLQCQKCFNYGHLKQYCDQKKMRTSDYER</sequence>
<protein>
    <submittedName>
        <fullName evidence="1">Uncharacterized protein</fullName>
    </submittedName>
</protein>
<reference evidence="2" key="1">
    <citation type="submission" date="2021-01" db="EMBL/GenBank/DDBJ databases">
        <title>Caligus Genome Assembly.</title>
        <authorList>
            <person name="Gallardo-Escarate C."/>
        </authorList>
    </citation>
    <scope>NUCLEOTIDE SEQUENCE [LARGE SCALE GENOMIC DNA]</scope>
</reference>
<dbReference type="EMBL" id="CP045905">
    <property type="protein sequence ID" value="QQP36525.1"/>
    <property type="molecule type" value="Genomic_DNA"/>
</dbReference>
<accession>A0A7T8GS03</accession>